<comment type="subcellular location">
    <subcellularLocation>
        <location evidence="1">Membrane</location>
        <topology evidence="1">Multi-pass membrane protein</topology>
    </subcellularLocation>
</comment>
<dbReference type="Gene3D" id="1.10.3730.20">
    <property type="match status" value="1"/>
</dbReference>
<evidence type="ECO:0000313" key="6">
    <source>
        <dbReference type="EMBL" id="ETW19755.1"/>
    </source>
</evidence>
<organism evidence="6 7">
    <name type="scientific">Plasmodium falciparum Vietnam Oak-Knoll</name>
    <name type="common">FVO</name>
    <dbReference type="NCBI Taxonomy" id="1036723"/>
    <lineage>
        <taxon>Eukaryota</taxon>
        <taxon>Sar</taxon>
        <taxon>Alveolata</taxon>
        <taxon>Apicomplexa</taxon>
        <taxon>Aconoidasida</taxon>
        <taxon>Haemosporida</taxon>
        <taxon>Plasmodiidae</taxon>
        <taxon>Plasmodium</taxon>
        <taxon>Plasmodium (Laverania)</taxon>
    </lineage>
</organism>
<evidence type="ECO:0000256" key="5">
    <source>
        <dbReference type="ARBA" id="ARBA00023136"/>
    </source>
</evidence>
<keyword evidence="5" id="KW-0472">Membrane</keyword>
<reference evidence="6 7" key="1">
    <citation type="submission" date="2013-02" db="EMBL/GenBank/DDBJ databases">
        <title>The Genome Annotation of Plasmodium falciparum Vietnam Oak-Knoll (FVO).</title>
        <authorList>
            <consortium name="The Broad Institute Genome Sequencing Platform"/>
            <consortium name="The Broad Institute Genome Sequencing Center for Infectious Disease"/>
            <person name="Neafsey D."/>
            <person name="Hoffman S."/>
            <person name="Volkman S."/>
            <person name="Rosenthal P."/>
            <person name="Walker B."/>
            <person name="Young S.K."/>
            <person name="Zeng Q."/>
            <person name="Gargeya S."/>
            <person name="Fitzgerald M."/>
            <person name="Haas B."/>
            <person name="Abouelleil A."/>
            <person name="Allen A.W."/>
            <person name="Alvarado L."/>
            <person name="Arachchi H.M."/>
            <person name="Berlin A.M."/>
            <person name="Chapman S.B."/>
            <person name="Gainer-Dewar J."/>
            <person name="Goldberg J."/>
            <person name="Griggs A."/>
            <person name="Gujja S."/>
            <person name="Hansen M."/>
            <person name="Howarth C."/>
            <person name="Imamovic A."/>
            <person name="Ireland A."/>
            <person name="Larimer J."/>
            <person name="McCowan C."/>
            <person name="Murphy C."/>
            <person name="Pearson M."/>
            <person name="Poon T.W."/>
            <person name="Priest M."/>
            <person name="Roberts A."/>
            <person name="Saif S."/>
            <person name="Shea T."/>
            <person name="Sisk P."/>
            <person name="Sykes S."/>
            <person name="Wortman J."/>
            <person name="Nusbaum C."/>
            <person name="Birren B."/>
        </authorList>
    </citation>
    <scope>NUCLEOTIDE SEQUENCE [LARGE SCALE GENOMIC DNA]</scope>
    <source>
        <strain evidence="7">Vietnam Oak-Knoll (FVO)</strain>
    </source>
</reference>
<evidence type="ECO:0000256" key="2">
    <source>
        <dbReference type="ARBA" id="ARBA00005977"/>
    </source>
</evidence>
<name>A0A024VC52_PLAFA</name>
<dbReference type="GO" id="GO:0016020">
    <property type="term" value="C:membrane"/>
    <property type="evidence" value="ECO:0007669"/>
    <property type="project" value="UniProtKB-SubCell"/>
</dbReference>
<evidence type="ECO:0000256" key="3">
    <source>
        <dbReference type="ARBA" id="ARBA00022692"/>
    </source>
</evidence>
<dbReference type="AlphaFoldDB" id="A0A024VC52"/>
<gene>
    <name evidence="6" type="ORF">PFFVO_01371</name>
</gene>
<dbReference type="Proteomes" id="UP000030690">
    <property type="component" value="Unassembled WGS sequence"/>
</dbReference>
<dbReference type="SUPFAM" id="SSF103481">
    <property type="entry name" value="Multidrug resistance efflux transporter EmrE"/>
    <property type="match status" value="1"/>
</dbReference>
<comment type="similarity">
    <text evidence="2">Belongs to the TMEM234 family.</text>
</comment>
<dbReference type="Pfam" id="PF10639">
    <property type="entry name" value="TMEM234"/>
    <property type="match status" value="1"/>
</dbReference>
<protein>
    <recommendedName>
        <fullName evidence="8">EamA domain-containing protein</fullName>
    </recommendedName>
</protein>
<dbReference type="EMBL" id="KI925058">
    <property type="protein sequence ID" value="ETW19755.1"/>
    <property type="molecule type" value="Genomic_DNA"/>
</dbReference>
<dbReference type="PANTHER" id="PTHR28668:SF1">
    <property type="entry name" value="TRANSMEMBRANE PROTEIN 234"/>
    <property type="match status" value="1"/>
</dbReference>
<proteinExistence type="inferred from homology"/>
<evidence type="ECO:0008006" key="8">
    <source>
        <dbReference type="Google" id="ProtNLM"/>
    </source>
</evidence>
<dbReference type="SMR" id="A0A024VC52"/>
<keyword evidence="3" id="KW-0812">Transmembrane</keyword>
<dbReference type="InterPro" id="IPR037185">
    <property type="entry name" value="EmrE-like"/>
</dbReference>
<reference evidence="6 7" key="2">
    <citation type="submission" date="2013-02" db="EMBL/GenBank/DDBJ databases">
        <title>The Genome Sequence of Plasmodium falciparum Vietnam Oak-Knoll (FVO).</title>
        <authorList>
            <consortium name="The Broad Institute Genome Sequencing Platform"/>
            <consortium name="The Broad Institute Genome Sequencing Center for Infectious Disease"/>
            <person name="Neafsey D."/>
            <person name="Cheeseman I."/>
            <person name="Volkman S."/>
            <person name="Adams J."/>
            <person name="Walker B."/>
            <person name="Young S.K."/>
            <person name="Zeng Q."/>
            <person name="Gargeya S."/>
            <person name="Fitzgerald M."/>
            <person name="Haas B."/>
            <person name="Abouelleil A."/>
            <person name="Alvarado L."/>
            <person name="Arachchi H.M."/>
            <person name="Berlin A.M."/>
            <person name="Chapman S.B."/>
            <person name="Dewar J."/>
            <person name="Goldberg J."/>
            <person name="Griggs A."/>
            <person name="Gujja S."/>
            <person name="Hansen M."/>
            <person name="Howarth C."/>
            <person name="Imamovic A."/>
            <person name="Larimer J."/>
            <person name="McCowan C."/>
            <person name="Murphy C."/>
            <person name="Neiman D."/>
            <person name="Pearson M."/>
            <person name="Priest M."/>
            <person name="Roberts A."/>
            <person name="Saif S."/>
            <person name="Shea T."/>
            <person name="Sisk P."/>
            <person name="Sykes S."/>
            <person name="Wortman J."/>
            <person name="Nusbaum C."/>
            <person name="Birren B."/>
        </authorList>
    </citation>
    <scope>NUCLEOTIDE SEQUENCE [LARGE SCALE GENOMIC DNA]</scope>
    <source>
        <strain evidence="7">Vietnam Oak-Knoll (FVO)</strain>
    </source>
</reference>
<evidence type="ECO:0000256" key="1">
    <source>
        <dbReference type="ARBA" id="ARBA00004141"/>
    </source>
</evidence>
<dbReference type="OrthoDB" id="43458at2759"/>
<sequence length="118" mass="13830">MYFFLYLIIGILWGCTNAFMKKGCTYKSNDKNINKENILSIFTNYYIIVPYILNQIGSLFYYYLLSKYDISLVMPLCNTCSFFFTYITELVIFKKRLTLNSLMGFILTSLGIFICLNS</sequence>
<evidence type="ECO:0000313" key="7">
    <source>
        <dbReference type="Proteomes" id="UP000030690"/>
    </source>
</evidence>
<dbReference type="InterPro" id="IPR018908">
    <property type="entry name" value="TMEM234"/>
</dbReference>
<keyword evidence="4" id="KW-1133">Transmembrane helix</keyword>
<dbReference type="PANTHER" id="PTHR28668">
    <property type="entry name" value="TRANSMEMBRANE PROTEIN 234"/>
    <property type="match status" value="1"/>
</dbReference>
<accession>A0A024VC52</accession>
<evidence type="ECO:0000256" key="4">
    <source>
        <dbReference type="ARBA" id="ARBA00022989"/>
    </source>
</evidence>